<dbReference type="InterPro" id="IPR016024">
    <property type="entry name" value="ARM-type_fold"/>
</dbReference>
<evidence type="ECO:0000313" key="6">
    <source>
        <dbReference type="EMBL" id="JAT26910.1"/>
    </source>
</evidence>
<proteinExistence type="predicted"/>
<evidence type="ECO:0000256" key="4">
    <source>
        <dbReference type="SAM" id="MobiDB-lite"/>
    </source>
</evidence>
<dbReference type="InterPro" id="IPR003890">
    <property type="entry name" value="MIF4G-like_typ-3"/>
</dbReference>
<dbReference type="Gene3D" id="1.25.40.180">
    <property type="match status" value="1"/>
</dbReference>
<accession>A0A1B6LTC0</accession>
<dbReference type="InterPro" id="IPR051367">
    <property type="entry name" value="mRNA_TranslReg/HistoneTransl"/>
</dbReference>
<dbReference type="SMART" id="SM00543">
    <property type="entry name" value="MIF4G"/>
    <property type="match status" value="1"/>
</dbReference>
<feature type="non-terminal residue" evidence="6">
    <location>
        <position position="1"/>
    </location>
</feature>
<evidence type="ECO:0000256" key="3">
    <source>
        <dbReference type="ARBA" id="ARBA00022845"/>
    </source>
</evidence>
<evidence type="ECO:0000256" key="2">
    <source>
        <dbReference type="ARBA" id="ARBA00022490"/>
    </source>
</evidence>
<evidence type="ECO:0000259" key="5">
    <source>
        <dbReference type="SMART" id="SM00543"/>
    </source>
</evidence>
<sequence length="493" mass="55651">DTKTDTAVATKQSNGAYENGAIKQVPQDTKTDTAGSKQNEPDETERPVSLRNVMRELKVQHRAWYKHIKESKEYELVDSEVSLNRVLREVKLRQTTPTPVAASIGQSKGANEMGISRNVSQHNTTDLASSSNLRAEAKEFVPMGLFYKPTPVLPTVYIDEAYRNELLLEAEHTINFLFKQIIQDPADYIRIIKATETSFTAFYRVPEVVSSIIKDIFNKTVQEPTFTFHGVKILLYMIETENFIYGTDAIRASVLSDAQTRIQKLKNSIESKEAKDVLPVLVYGSELYLQLIVGGNRITNVGESIIECLEELIESDVIAPIKKYTEFVKILKLIGLYIDQDSKTAMTKLMNKLTSQMIIDSLIIDQNTHVMLGNLIALRNCNWGADTEGYLEEAQGPYDIGLIPSAHQVPQVVKQGYREPIRVQDIESQYYLPADLMQAVFYSPDGIVMLPEEENFLQAEALAYETPDLSRPTSSTEMDEAYEEFLKTIPPRN</sequence>
<organism evidence="6">
    <name type="scientific">Graphocephala atropunctata</name>
    <dbReference type="NCBI Taxonomy" id="36148"/>
    <lineage>
        <taxon>Eukaryota</taxon>
        <taxon>Metazoa</taxon>
        <taxon>Ecdysozoa</taxon>
        <taxon>Arthropoda</taxon>
        <taxon>Hexapoda</taxon>
        <taxon>Insecta</taxon>
        <taxon>Pterygota</taxon>
        <taxon>Neoptera</taxon>
        <taxon>Paraneoptera</taxon>
        <taxon>Hemiptera</taxon>
        <taxon>Auchenorrhyncha</taxon>
        <taxon>Membracoidea</taxon>
        <taxon>Cicadellidae</taxon>
        <taxon>Cicadellinae</taxon>
        <taxon>Cicadellini</taxon>
        <taxon>Graphocephala</taxon>
    </lineage>
</organism>
<dbReference type="GO" id="GO:0006446">
    <property type="term" value="P:regulation of translational initiation"/>
    <property type="evidence" value="ECO:0007669"/>
    <property type="project" value="TreeGrafter"/>
</dbReference>
<comment type="subcellular location">
    <subcellularLocation>
        <location evidence="1">Cytoplasm</location>
    </subcellularLocation>
</comment>
<dbReference type="EMBL" id="GEBQ01013067">
    <property type="protein sequence ID" value="JAT26910.1"/>
    <property type="molecule type" value="Transcribed_RNA"/>
</dbReference>
<dbReference type="GO" id="GO:0003723">
    <property type="term" value="F:RNA binding"/>
    <property type="evidence" value="ECO:0007669"/>
    <property type="project" value="InterPro"/>
</dbReference>
<dbReference type="GO" id="GO:0005737">
    <property type="term" value="C:cytoplasm"/>
    <property type="evidence" value="ECO:0007669"/>
    <property type="project" value="UniProtKB-SubCell"/>
</dbReference>
<dbReference type="AlphaFoldDB" id="A0A1B6LTC0"/>
<keyword evidence="3" id="KW-0810">Translation regulation</keyword>
<keyword evidence="2" id="KW-0963">Cytoplasm</keyword>
<name>A0A1B6LTC0_9HEMI</name>
<reference evidence="6" key="1">
    <citation type="submission" date="2015-11" db="EMBL/GenBank/DDBJ databases">
        <title>De novo transcriptome assembly of four potential Pierce s Disease insect vectors from Arizona vineyards.</title>
        <authorList>
            <person name="Tassone E.E."/>
        </authorList>
    </citation>
    <scope>NUCLEOTIDE SEQUENCE</scope>
</reference>
<dbReference type="SUPFAM" id="SSF48371">
    <property type="entry name" value="ARM repeat"/>
    <property type="match status" value="1"/>
</dbReference>
<feature type="compositionally biased region" description="Polar residues" evidence="4">
    <location>
        <begin position="1"/>
        <end position="16"/>
    </location>
</feature>
<feature type="domain" description="MIF4G" evidence="5">
    <location>
        <begin position="171"/>
        <end position="382"/>
    </location>
</feature>
<protein>
    <recommendedName>
        <fullName evidence="5">MIF4G domain-containing protein</fullName>
    </recommendedName>
</protein>
<feature type="region of interest" description="Disordered" evidence="4">
    <location>
        <begin position="1"/>
        <end position="47"/>
    </location>
</feature>
<feature type="compositionally biased region" description="Polar residues" evidence="4">
    <location>
        <begin position="26"/>
        <end position="38"/>
    </location>
</feature>
<gene>
    <name evidence="6" type="ORF">g.7075</name>
</gene>
<dbReference type="GO" id="GO:0008494">
    <property type="term" value="F:translation activator activity"/>
    <property type="evidence" value="ECO:0007669"/>
    <property type="project" value="TreeGrafter"/>
</dbReference>
<dbReference type="PANTHER" id="PTHR23254:SF15">
    <property type="entry name" value="POLYADENYLATE-BINDING PROTEIN-INTERACTING PROTEIN 1"/>
    <property type="match status" value="1"/>
</dbReference>
<evidence type="ECO:0000256" key="1">
    <source>
        <dbReference type="ARBA" id="ARBA00004496"/>
    </source>
</evidence>
<dbReference type="PANTHER" id="PTHR23254">
    <property type="entry name" value="EIF4G DOMAIN PROTEIN"/>
    <property type="match status" value="1"/>
</dbReference>
<dbReference type="Pfam" id="PF02854">
    <property type="entry name" value="MIF4G"/>
    <property type="match status" value="1"/>
</dbReference>